<reference evidence="1 2" key="1">
    <citation type="submission" date="2015-09" db="EMBL/GenBank/DDBJ databases">
        <title>Draft genome sequence of Kouleothrix aurantiaca JCM 19913.</title>
        <authorList>
            <person name="Hemp J."/>
        </authorList>
    </citation>
    <scope>NUCLEOTIDE SEQUENCE [LARGE SCALE GENOMIC DNA]</scope>
    <source>
        <strain evidence="1 2">COM-B</strain>
    </source>
</reference>
<dbReference type="Proteomes" id="UP000050509">
    <property type="component" value="Unassembled WGS sequence"/>
</dbReference>
<organism evidence="1 2">
    <name type="scientific">Kouleothrix aurantiaca</name>
    <dbReference type="NCBI Taxonomy" id="186479"/>
    <lineage>
        <taxon>Bacteria</taxon>
        <taxon>Bacillati</taxon>
        <taxon>Chloroflexota</taxon>
        <taxon>Chloroflexia</taxon>
        <taxon>Chloroflexales</taxon>
        <taxon>Roseiflexineae</taxon>
        <taxon>Roseiflexaceae</taxon>
        <taxon>Kouleothrix</taxon>
    </lineage>
</organism>
<name>A0A0P9DFK3_9CHLR</name>
<accession>A0A0P9DFK3</accession>
<gene>
    <name evidence="1" type="ORF">SE17_18190</name>
</gene>
<keyword evidence="2" id="KW-1185">Reference proteome</keyword>
<proteinExistence type="predicted"/>
<dbReference type="AlphaFoldDB" id="A0A0P9DFK3"/>
<evidence type="ECO:0000313" key="2">
    <source>
        <dbReference type="Proteomes" id="UP000050509"/>
    </source>
</evidence>
<comment type="caution">
    <text evidence="1">The sequence shown here is derived from an EMBL/GenBank/DDBJ whole genome shotgun (WGS) entry which is preliminary data.</text>
</comment>
<protein>
    <submittedName>
        <fullName evidence="1">Uncharacterized protein</fullName>
    </submittedName>
</protein>
<dbReference type="EMBL" id="LJCR01000707">
    <property type="protein sequence ID" value="KPV51974.1"/>
    <property type="molecule type" value="Genomic_DNA"/>
</dbReference>
<sequence length="154" mass="17308">MAAEIEPACSWCGAKDALELIDFDVKVANPQVDFDHAIYRCPLCTKLTATARWGNQSFVYKALEYPRAFRSPVYVLVYPVACAWCGRADLIEPEEINATVGNPASARHHYDIYACHACNRYTALSYLGQVFTYPATQDERYPSMYYLEVGETAA</sequence>
<evidence type="ECO:0000313" key="1">
    <source>
        <dbReference type="EMBL" id="KPV51974.1"/>
    </source>
</evidence>